<dbReference type="PANTHER" id="PTHR31637:SF0">
    <property type="entry name" value="2,3-BISPHOSPHOGLYCERATE-INDEPENDENT PHOSPHOGLYCERATE MUTASE"/>
    <property type="match status" value="1"/>
</dbReference>
<comment type="pathway">
    <text evidence="2 10">Carbohydrate degradation; glycolysis; pyruvate from D-glyceraldehyde 3-phosphate: step 3/5.</text>
</comment>
<feature type="binding site" evidence="10 13">
    <location>
        <position position="406"/>
    </location>
    <ligand>
        <name>Mn(2+)</name>
        <dbReference type="ChEBI" id="CHEBI:29035"/>
        <label>1</label>
    </ligand>
</feature>
<evidence type="ECO:0000256" key="4">
    <source>
        <dbReference type="ARBA" id="ARBA00012026"/>
    </source>
</evidence>
<feature type="domain" description="Metalloenzyme" evidence="14">
    <location>
        <begin position="5"/>
        <end position="500"/>
    </location>
</feature>
<dbReference type="Pfam" id="PF01676">
    <property type="entry name" value="Metalloenzyme"/>
    <property type="match status" value="1"/>
</dbReference>
<accession>H5Y0E2</accession>
<dbReference type="GO" id="GO:0006007">
    <property type="term" value="P:glucose catabolic process"/>
    <property type="evidence" value="ECO:0007669"/>
    <property type="project" value="InterPro"/>
</dbReference>
<dbReference type="GO" id="GO:0004619">
    <property type="term" value="F:phosphoglycerate mutase activity"/>
    <property type="evidence" value="ECO:0007669"/>
    <property type="project" value="UniProtKB-UniRule"/>
</dbReference>
<feature type="binding site" evidence="10 13">
    <location>
        <position position="462"/>
    </location>
    <ligand>
        <name>Mn(2+)</name>
        <dbReference type="ChEBI" id="CHEBI:29035"/>
        <label>1</label>
    </ligand>
</feature>
<keyword evidence="6 10" id="KW-0324">Glycolysis</keyword>
<dbReference type="SUPFAM" id="SSF53649">
    <property type="entry name" value="Alkaline phosphatase-like"/>
    <property type="match status" value="1"/>
</dbReference>
<dbReference type="eggNOG" id="COG0696">
    <property type="taxonomic scope" value="Bacteria"/>
</dbReference>
<evidence type="ECO:0000259" key="14">
    <source>
        <dbReference type="Pfam" id="PF01676"/>
    </source>
</evidence>
<comment type="catalytic activity">
    <reaction evidence="1 10">
        <text>(2R)-2-phosphoglycerate = (2R)-3-phosphoglycerate</text>
        <dbReference type="Rhea" id="RHEA:15901"/>
        <dbReference type="ChEBI" id="CHEBI:58272"/>
        <dbReference type="ChEBI" id="CHEBI:58289"/>
        <dbReference type="EC" id="5.4.2.12"/>
    </reaction>
</comment>
<organism evidence="16 17">
    <name type="scientific">Desulfosporosinus youngiae DSM 17734</name>
    <dbReference type="NCBI Taxonomy" id="768710"/>
    <lineage>
        <taxon>Bacteria</taxon>
        <taxon>Bacillati</taxon>
        <taxon>Bacillota</taxon>
        <taxon>Clostridia</taxon>
        <taxon>Eubacteriales</taxon>
        <taxon>Desulfitobacteriaceae</taxon>
        <taxon>Desulfosporosinus</taxon>
    </lineage>
</organism>
<evidence type="ECO:0000256" key="13">
    <source>
        <dbReference type="PIRSR" id="PIRSR001492-3"/>
    </source>
</evidence>
<dbReference type="GO" id="GO:0006096">
    <property type="term" value="P:glycolytic process"/>
    <property type="evidence" value="ECO:0007669"/>
    <property type="project" value="UniProtKB-UniRule"/>
</dbReference>
<proteinExistence type="inferred from homology"/>
<evidence type="ECO:0000256" key="12">
    <source>
        <dbReference type="PIRSR" id="PIRSR001492-2"/>
    </source>
</evidence>
<evidence type="ECO:0000256" key="8">
    <source>
        <dbReference type="ARBA" id="ARBA00023235"/>
    </source>
</evidence>
<feature type="domain" description="BPG-independent PGAM N-terminal" evidence="15">
    <location>
        <begin position="84"/>
        <end position="299"/>
    </location>
</feature>
<feature type="binding site" evidence="10 12">
    <location>
        <begin position="154"/>
        <end position="155"/>
    </location>
    <ligand>
        <name>substrate</name>
    </ligand>
</feature>
<dbReference type="STRING" id="768710.DesyoDRAFT_5270"/>
<comment type="subunit">
    <text evidence="10">Monomer.</text>
</comment>
<evidence type="ECO:0000256" key="11">
    <source>
        <dbReference type="PIRSR" id="PIRSR001492-1"/>
    </source>
</evidence>
<dbReference type="UniPathway" id="UPA00109">
    <property type="reaction ID" value="UER00186"/>
</dbReference>
<keyword evidence="7 10" id="KW-0464">Manganese</keyword>
<evidence type="ECO:0000256" key="3">
    <source>
        <dbReference type="ARBA" id="ARBA00008819"/>
    </source>
</evidence>
<evidence type="ECO:0000256" key="9">
    <source>
        <dbReference type="ARBA" id="ARBA00071648"/>
    </source>
</evidence>
<evidence type="ECO:0000256" key="7">
    <source>
        <dbReference type="ARBA" id="ARBA00023211"/>
    </source>
</evidence>
<evidence type="ECO:0000256" key="6">
    <source>
        <dbReference type="ARBA" id="ARBA00023152"/>
    </source>
</evidence>
<evidence type="ECO:0000313" key="17">
    <source>
        <dbReference type="Proteomes" id="UP000005104"/>
    </source>
</evidence>
<dbReference type="InterPro" id="IPR006124">
    <property type="entry name" value="Metalloenzyme"/>
</dbReference>
<feature type="binding site" evidence="10 12">
    <location>
        <position position="124"/>
    </location>
    <ligand>
        <name>substrate</name>
    </ligand>
</feature>
<dbReference type="NCBIfam" id="TIGR01307">
    <property type="entry name" value="pgm_bpd_ind"/>
    <property type="match status" value="1"/>
</dbReference>
<feature type="binding site" evidence="10 13">
    <location>
        <position position="63"/>
    </location>
    <ligand>
        <name>Mn(2+)</name>
        <dbReference type="ChEBI" id="CHEBI:29035"/>
        <label>2</label>
    </ligand>
</feature>
<reference evidence="16 17" key="1">
    <citation type="submission" date="2011-11" db="EMBL/GenBank/DDBJ databases">
        <title>The Noncontiguous Finished genome of Desulfosporosinus youngiae DSM 17734.</title>
        <authorList>
            <consortium name="US DOE Joint Genome Institute (JGI-PGF)"/>
            <person name="Lucas S."/>
            <person name="Han J."/>
            <person name="Lapidus A."/>
            <person name="Cheng J.-F."/>
            <person name="Goodwin L."/>
            <person name="Pitluck S."/>
            <person name="Peters L."/>
            <person name="Ovchinnikova G."/>
            <person name="Lu M."/>
            <person name="Land M.L."/>
            <person name="Hauser L."/>
            <person name="Pester M."/>
            <person name="Spring S."/>
            <person name="Ollivier B."/>
            <person name="Rattei T."/>
            <person name="Klenk H.-P."/>
            <person name="Wagner M."/>
            <person name="Loy A."/>
            <person name="Woyke T.J."/>
        </authorList>
    </citation>
    <scope>NUCLEOTIDE SEQUENCE [LARGE SCALE GENOMIC DNA]</scope>
    <source>
        <strain evidence="16 17">DSM 17734</strain>
    </source>
</reference>
<sequence>MEVAKPLFLMILDGWGCRDISEGNAIAQAKIPNFQRLEKEYPYTTLQASGEAVGLPSGQMGNSEVGHLNMGAGRVVYQELTRIFKSIQDGRIFENSVLREGMEHARLHNKGLHLMGLLSDGGVHSHIEHLFALLEMAKSQGLQTVYVHVILDGRDVLPQSAKDYILQLEEKMNELGIGKIASVSGRYYVMDRDERWERLEKGYKAIVNGEGKHAAGALSAVEFSYDTRVTDEFVLPTVIDDQEGDPVGRVQEGDTVIFYNFRSDRAREITRAFVDEEFPGFERPDRPKVHFVCMTQYDETICASVAFPQQDLDNTLGEVLSDNGLKQLRIAETEKYAHVTFFFNGGLEEPYPKEERILIPSPKVATYNLQPEMSAGEITQTVLEQLRESDYDVIILNFANPDMVGHTGVFEATVKAVEAVDQCLGQIYEELQKMNGTLIVTADHGNAEEKIDPKTLFPITAHSCNCVPFILVDNRLKGQGLRSDGALCDVAPTVLKLLQIPVPKEMTGKSLLEA</sequence>
<gene>
    <name evidence="10" type="primary">gpmI</name>
    <name evidence="16" type="ORF">DesyoDRAFT_5270</name>
</gene>
<keyword evidence="17" id="KW-1185">Reference proteome</keyword>
<dbReference type="InterPro" id="IPR017850">
    <property type="entry name" value="Alkaline_phosphatase_core_sf"/>
</dbReference>
<dbReference type="CDD" id="cd16010">
    <property type="entry name" value="iPGM"/>
    <property type="match status" value="1"/>
</dbReference>
<dbReference type="PANTHER" id="PTHR31637">
    <property type="entry name" value="2,3-BISPHOSPHOGLYCERATE-INDEPENDENT PHOSPHOGLYCERATE MUTASE"/>
    <property type="match status" value="1"/>
</dbReference>
<evidence type="ECO:0000256" key="10">
    <source>
        <dbReference type="HAMAP-Rule" id="MF_01038"/>
    </source>
</evidence>
<dbReference type="Gene3D" id="3.40.720.10">
    <property type="entry name" value="Alkaline Phosphatase, subunit A"/>
    <property type="match status" value="1"/>
</dbReference>
<dbReference type="AlphaFoldDB" id="H5Y0E2"/>
<dbReference type="InterPro" id="IPR036646">
    <property type="entry name" value="PGAM_B_sf"/>
</dbReference>
<comment type="similarity">
    <text evidence="3 10">Belongs to the BPG-independent phosphoglycerate mutase family.</text>
</comment>
<feature type="binding site" evidence="10 13">
    <location>
        <position position="443"/>
    </location>
    <ligand>
        <name>Mn(2+)</name>
        <dbReference type="ChEBI" id="CHEBI:29035"/>
        <label>2</label>
    </ligand>
</feature>
<feature type="binding site" evidence="10 12">
    <location>
        <begin position="262"/>
        <end position="265"/>
    </location>
    <ligand>
        <name>substrate</name>
    </ligand>
</feature>
<dbReference type="OrthoDB" id="9800863at2"/>
<feature type="binding site" evidence="10 13">
    <location>
        <position position="402"/>
    </location>
    <ligand>
        <name>Mn(2+)</name>
        <dbReference type="ChEBI" id="CHEBI:29035"/>
        <label>1</label>
    </ligand>
</feature>
<evidence type="ECO:0000256" key="5">
    <source>
        <dbReference type="ARBA" id="ARBA00022723"/>
    </source>
</evidence>
<feature type="binding site" evidence="10 13">
    <location>
        <position position="13"/>
    </location>
    <ligand>
        <name>Mn(2+)</name>
        <dbReference type="ChEBI" id="CHEBI:29035"/>
        <label>2</label>
    </ligand>
</feature>
<evidence type="ECO:0000256" key="2">
    <source>
        <dbReference type="ARBA" id="ARBA00004798"/>
    </source>
</evidence>
<dbReference type="RefSeq" id="WP_007787476.1">
    <property type="nucleotide sequence ID" value="NZ_CM001441.1"/>
</dbReference>
<feature type="active site" description="Phosphoserine intermediate" evidence="10 11">
    <location>
        <position position="63"/>
    </location>
</feature>
<feature type="binding site" evidence="10 13">
    <location>
        <position position="444"/>
    </location>
    <ligand>
        <name>Mn(2+)</name>
        <dbReference type="ChEBI" id="CHEBI:29035"/>
        <label>2</label>
    </ligand>
</feature>
<feature type="binding site" evidence="10 12">
    <location>
        <position position="186"/>
    </location>
    <ligand>
        <name>substrate</name>
    </ligand>
</feature>
<evidence type="ECO:0000256" key="1">
    <source>
        <dbReference type="ARBA" id="ARBA00000370"/>
    </source>
</evidence>
<dbReference type="EMBL" id="CM001441">
    <property type="protein sequence ID" value="EHQ92198.1"/>
    <property type="molecule type" value="Genomic_DNA"/>
</dbReference>
<dbReference type="HAMAP" id="MF_01038">
    <property type="entry name" value="GpmI"/>
    <property type="match status" value="1"/>
</dbReference>
<name>H5Y0E2_9FIRM</name>
<dbReference type="InterPro" id="IPR005995">
    <property type="entry name" value="Pgm_bpd_ind"/>
</dbReference>
<dbReference type="Proteomes" id="UP000005104">
    <property type="component" value="Chromosome"/>
</dbReference>
<feature type="binding site" evidence="10 12">
    <location>
        <position position="192"/>
    </location>
    <ligand>
        <name>substrate</name>
    </ligand>
</feature>
<dbReference type="FunFam" id="3.40.1450.10:FF:000001">
    <property type="entry name" value="2,3-bisphosphoglycerate-independent phosphoglycerate mutase"/>
    <property type="match status" value="1"/>
</dbReference>
<dbReference type="HOGENOM" id="CLU_026099_2_0_9"/>
<dbReference type="SUPFAM" id="SSF64158">
    <property type="entry name" value="2,3-Bisphosphoglycerate-independent phosphoglycerate mutase, substrate-binding domain"/>
    <property type="match status" value="1"/>
</dbReference>
<feature type="binding site" evidence="10 12">
    <location>
        <position position="335"/>
    </location>
    <ligand>
        <name>substrate</name>
    </ligand>
</feature>
<evidence type="ECO:0000259" key="15">
    <source>
        <dbReference type="Pfam" id="PF06415"/>
    </source>
</evidence>
<dbReference type="GO" id="GO:0030145">
    <property type="term" value="F:manganese ion binding"/>
    <property type="evidence" value="ECO:0007669"/>
    <property type="project" value="UniProtKB-UniRule"/>
</dbReference>
<dbReference type="GO" id="GO:0005737">
    <property type="term" value="C:cytoplasm"/>
    <property type="evidence" value="ECO:0007669"/>
    <property type="project" value="InterPro"/>
</dbReference>
<dbReference type="InterPro" id="IPR011258">
    <property type="entry name" value="BPG-indep_PGM_N"/>
</dbReference>
<dbReference type="Pfam" id="PF06415">
    <property type="entry name" value="iPGM_N"/>
    <property type="match status" value="1"/>
</dbReference>
<comment type="cofactor">
    <cofactor evidence="10">
        <name>Mn(2+)</name>
        <dbReference type="ChEBI" id="CHEBI:29035"/>
    </cofactor>
    <text evidence="10">Binds 2 manganese ions per subunit.</text>
</comment>
<evidence type="ECO:0000313" key="16">
    <source>
        <dbReference type="EMBL" id="EHQ92198.1"/>
    </source>
</evidence>
<dbReference type="PIRSF" id="PIRSF001492">
    <property type="entry name" value="IPGAM"/>
    <property type="match status" value="1"/>
</dbReference>
<keyword evidence="8 10" id="KW-0413">Isomerase</keyword>
<protein>
    <recommendedName>
        <fullName evidence="9 10">2,3-bisphosphoglycerate-independent phosphoglycerate mutase</fullName>
        <shortName evidence="10">BPG-independent PGAM</shortName>
        <shortName evidence="10">Phosphoglyceromutase</shortName>
        <shortName evidence="10">iPGM</shortName>
        <ecNumber evidence="4 10">5.4.2.12</ecNumber>
    </recommendedName>
</protein>
<dbReference type="EC" id="5.4.2.12" evidence="4 10"/>
<keyword evidence="5 10" id="KW-0479">Metal-binding</keyword>
<dbReference type="Gene3D" id="3.40.1450.10">
    <property type="entry name" value="BPG-independent phosphoglycerate mutase, domain B"/>
    <property type="match status" value="1"/>
</dbReference>
<comment type="function">
    <text evidence="10">Catalyzes the interconversion of 2-phosphoglycerate and 3-phosphoglycerate.</text>
</comment>